<evidence type="ECO:0000256" key="2">
    <source>
        <dbReference type="SAM" id="Phobius"/>
    </source>
</evidence>
<keyword evidence="2" id="KW-0472">Membrane</keyword>
<gene>
    <name evidence="3" type="ORF">WN944_010740</name>
</gene>
<dbReference type="AlphaFoldDB" id="A0AAP0MUQ2"/>
<keyword evidence="2" id="KW-1133">Transmembrane helix</keyword>
<accession>A0AAP0MUQ2</accession>
<keyword evidence="2" id="KW-0812">Transmembrane</keyword>
<organism evidence="3 4">
    <name type="scientific">Citrus x changshan-huyou</name>
    <dbReference type="NCBI Taxonomy" id="2935761"/>
    <lineage>
        <taxon>Eukaryota</taxon>
        <taxon>Viridiplantae</taxon>
        <taxon>Streptophyta</taxon>
        <taxon>Embryophyta</taxon>
        <taxon>Tracheophyta</taxon>
        <taxon>Spermatophyta</taxon>
        <taxon>Magnoliopsida</taxon>
        <taxon>eudicotyledons</taxon>
        <taxon>Gunneridae</taxon>
        <taxon>Pentapetalae</taxon>
        <taxon>rosids</taxon>
        <taxon>malvids</taxon>
        <taxon>Sapindales</taxon>
        <taxon>Rutaceae</taxon>
        <taxon>Aurantioideae</taxon>
        <taxon>Citrus</taxon>
    </lineage>
</organism>
<feature type="transmembrane region" description="Helical" evidence="2">
    <location>
        <begin position="182"/>
        <end position="199"/>
    </location>
</feature>
<comment type="caution">
    <text evidence="3">The sequence shown here is derived from an EMBL/GenBank/DDBJ whole genome shotgun (WGS) entry which is preliminary data.</text>
</comment>
<feature type="region of interest" description="Disordered" evidence="1">
    <location>
        <begin position="149"/>
        <end position="169"/>
    </location>
</feature>
<dbReference type="Proteomes" id="UP001428341">
    <property type="component" value="Unassembled WGS sequence"/>
</dbReference>
<evidence type="ECO:0000313" key="4">
    <source>
        <dbReference type="Proteomes" id="UP001428341"/>
    </source>
</evidence>
<sequence length="285" mass="32104">MAPIGTYPPTGIFPDSRNFSIQLKGADNYRRNPNGTFHLNQSLPFYFIALANLGNSTFYFSSKNAFEVEIGWNPPPEPTRISPRDCEDWPHSTCKLTDNGEMRCLCNETFRWDGNALKCTQRKNGNYSLKGYDICATGKNVPVEKGRIGFPSNGWPDRAENKPGGDSTQQVDAFNGRKKQQWTLIFGVTIASGVILSINRRNMAARFYESARHVKEMVDPDQFKEEDKKGIDLPFIDFESILAATDNFSEANKLRGLFTWSTNCCKEALKCFRTGFGGVLRMSIC</sequence>
<evidence type="ECO:0000313" key="3">
    <source>
        <dbReference type="EMBL" id="KAK9222305.1"/>
    </source>
</evidence>
<keyword evidence="4" id="KW-1185">Reference proteome</keyword>
<reference evidence="3 4" key="1">
    <citation type="submission" date="2024-05" db="EMBL/GenBank/DDBJ databases">
        <title>Haplotype-resolved chromosome-level genome assembly of Huyou (Citrus changshanensis).</title>
        <authorList>
            <person name="Miao C."/>
            <person name="Chen W."/>
            <person name="Wu Y."/>
            <person name="Wang L."/>
            <person name="Zhao S."/>
            <person name="Grierson D."/>
            <person name="Xu C."/>
            <person name="Chen K."/>
        </authorList>
    </citation>
    <scope>NUCLEOTIDE SEQUENCE [LARGE SCALE GENOMIC DNA]</scope>
    <source>
        <strain evidence="3">01-14</strain>
        <tissue evidence="3">Leaf</tissue>
    </source>
</reference>
<dbReference type="EMBL" id="JBCGBO010000002">
    <property type="protein sequence ID" value="KAK9222305.1"/>
    <property type="molecule type" value="Genomic_DNA"/>
</dbReference>
<evidence type="ECO:0000256" key="1">
    <source>
        <dbReference type="SAM" id="MobiDB-lite"/>
    </source>
</evidence>
<name>A0AAP0MUQ2_9ROSI</name>
<protein>
    <submittedName>
        <fullName evidence="3">Uncharacterized protein</fullName>
    </submittedName>
</protein>
<proteinExistence type="predicted"/>